<comment type="caution">
    <text evidence="2">The sequence shown here is derived from an EMBL/GenBank/DDBJ whole genome shotgun (WGS) entry which is preliminary data.</text>
</comment>
<reference evidence="2 3" key="1">
    <citation type="submission" date="2018-09" db="EMBL/GenBank/DDBJ databases">
        <title>Genomic Encyclopedia of Archaeal and Bacterial Type Strains, Phase II (KMG-II): from individual species to whole genera.</title>
        <authorList>
            <person name="Goeker M."/>
        </authorList>
    </citation>
    <scope>NUCLEOTIDE SEQUENCE [LARGE SCALE GENOMIC DNA]</scope>
    <source>
        <strain evidence="2 3">DSM 26283</strain>
    </source>
</reference>
<accession>A0A420DLB5</accession>
<dbReference type="NCBIfam" id="NF040639">
    <property type="entry name" value="LETM1_rel_film"/>
    <property type="match status" value="1"/>
</dbReference>
<keyword evidence="3" id="KW-1185">Reference proteome</keyword>
<dbReference type="InterPro" id="IPR033122">
    <property type="entry name" value="LETM1-like_RBD"/>
</dbReference>
<dbReference type="GO" id="GO:0043022">
    <property type="term" value="F:ribosome binding"/>
    <property type="evidence" value="ECO:0007669"/>
    <property type="project" value="InterPro"/>
</dbReference>
<evidence type="ECO:0000259" key="1">
    <source>
        <dbReference type="Pfam" id="PF07766"/>
    </source>
</evidence>
<feature type="domain" description="Letm1 RBD" evidence="1">
    <location>
        <begin position="334"/>
        <end position="387"/>
    </location>
</feature>
<dbReference type="Proteomes" id="UP000284892">
    <property type="component" value="Unassembled WGS sequence"/>
</dbReference>
<evidence type="ECO:0000313" key="3">
    <source>
        <dbReference type="Proteomes" id="UP000284892"/>
    </source>
</evidence>
<dbReference type="RefSeq" id="WP_120201543.1">
    <property type="nucleotide sequence ID" value="NZ_RAQJ01000003.1"/>
</dbReference>
<dbReference type="AlphaFoldDB" id="A0A420DLB5"/>
<gene>
    <name evidence="2" type="ORF">BXY80_2050</name>
</gene>
<sequence length="391" mass="45592">MNPSAKGWIKKLLEDVSKKETYLQLSLIDFYNVLKTSGFIYGNNVSIVHNLIDNKDLTHEELCKANLFLSFYYLHNWSGCKEGFIDNIINFYNSINTYTSSFFEELLGEKKSSNLLEDMIDKRIQIDDNVITKNFNYFITNALLFVDVLAYKRYLVTNSISETYLKKLESSIETIIFTVLDYKKVKTKYDKSLIKLFESSLRYQNKNELTYDDVIKNIESQLGKYYITDLVCMAFWSDKIISKEEQVFLNQLGDDLNLEHQIIEQSVDDINTFFTINKDKIALLSSKNMMQSFYNNSSKMVNKLINRNSKRLLKELKESKELMVLISQSTTRKLTDEEQKKVQNQLLDIFKSIPSLAIFILPGGMLLLPLVIKFIPKLLPSSFDENRIDDE</sequence>
<protein>
    <submittedName>
        <fullName evidence="2">LETM1-like protein</fullName>
    </submittedName>
</protein>
<evidence type="ECO:0000313" key="2">
    <source>
        <dbReference type="EMBL" id="RKE95032.1"/>
    </source>
</evidence>
<proteinExistence type="predicted"/>
<dbReference type="Pfam" id="PF07766">
    <property type="entry name" value="LETM1_RBD"/>
    <property type="match status" value="1"/>
</dbReference>
<dbReference type="OrthoDB" id="1421172at2"/>
<dbReference type="EMBL" id="RAQJ01000003">
    <property type="protein sequence ID" value="RKE95032.1"/>
    <property type="molecule type" value="Genomic_DNA"/>
</dbReference>
<name>A0A420DLB5_9FLAO</name>
<organism evidence="2 3">
    <name type="scientific">Ichthyenterobacterium magnum</name>
    <dbReference type="NCBI Taxonomy" id="1230530"/>
    <lineage>
        <taxon>Bacteria</taxon>
        <taxon>Pseudomonadati</taxon>
        <taxon>Bacteroidota</taxon>
        <taxon>Flavobacteriia</taxon>
        <taxon>Flavobacteriales</taxon>
        <taxon>Flavobacteriaceae</taxon>
        <taxon>Ichthyenterobacterium</taxon>
    </lineage>
</organism>